<dbReference type="GO" id="GO:0004175">
    <property type="term" value="F:endopeptidase activity"/>
    <property type="evidence" value="ECO:0007669"/>
    <property type="project" value="UniProtKB-ARBA"/>
</dbReference>
<dbReference type="RefSeq" id="WP_208499876.1">
    <property type="nucleotide sequence ID" value="NZ_JAGFOA010000001.1"/>
</dbReference>
<keyword evidence="1" id="KW-1133">Transmembrane helix</keyword>
<dbReference type="GO" id="GO:0080120">
    <property type="term" value="P:CAAX-box protein maturation"/>
    <property type="evidence" value="ECO:0007669"/>
    <property type="project" value="UniProtKB-ARBA"/>
</dbReference>
<dbReference type="PANTHER" id="PTHR35797">
    <property type="entry name" value="PROTEASE-RELATED"/>
    <property type="match status" value="1"/>
</dbReference>
<feature type="transmembrane region" description="Helical" evidence="1">
    <location>
        <begin position="193"/>
        <end position="215"/>
    </location>
</feature>
<feature type="transmembrane region" description="Helical" evidence="1">
    <location>
        <begin position="12"/>
        <end position="37"/>
    </location>
</feature>
<feature type="transmembrane region" description="Helical" evidence="1">
    <location>
        <begin position="276"/>
        <end position="300"/>
    </location>
</feature>
<dbReference type="InterPro" id="IPR003675">
    <property type="entry name" value="Rce1/LyrA-like_dom"/>
</dbReference>
<name>A0A939TW25_9MICO</name>
<dbReference type="PANTHER" id="PTHR35797:SF1">
    <property type="entry name" value="PROTEASE"/>
    <property type="match status" value="1"/>
</dbReference>
<dbReference type="EMBL" id="JAGFOA010000001">
    <property type="protein sequence ID" value="MBO3662192.1"/>
    <property type="molecule type" value="Genomic_DNA"/>
</dbReference>
<protein>
    <submittedName>
        <fullName evidence="3">CPBP family intramembrane metalloprotease</fullName>
    </submittedName>
</protein>
<evidence type="ECO:0000313" key="4">
    <source>
        <dbReference type="Proteomes" id="UP000680132"/>
    </source>
</evidence>
<reference evidence="3" key="1">
    <citation type="submission" date="2021-03" db="EMBL/GenBank/DDBJ databases">
        <title>Microbacterium sp. nov., a novel actinobacterium isolated from cow dung.</title>
        <authorList>
            <person name="Zhang L."/>
        </authorList>
    </citation>
    <scope>NUCLEOTIDE SEQUENCE</scope>
    <source>
        <strain evidence="3">NEAU-LLB</strain>
    </source>
</reference>
<feature type="transmembrane region" description="Helical" evidence="1">
    <location>
        <begin position="49"/>
        <end position="70"/>
    </location>
</feature>
<keyword evidence="3" id="KW-0645">Protease</keyword>
<gene>
    <name evidence="3" type="ORF">J5V96_01555</name>
</gene>
<evidence type="ECO:0000259" key="2">
    <source>
        <dbReference type="Pfam" id="PF02517"/>
    </source>
</evidence>
<keyword evidence="1" id="KW-0472">Membrane</keyword>
<keyword evidence="4" id="KW-1185">Reference proteome</keyword>
<proteinExistence type="predicted"/>
<comment type="caution">
    <text evidence="3">The sequence shown here is derived from an EMBL/GenBank/DDBJ whole genome shotgun (WGS) entry which is preliminary data.</text>
</comment>
<accession>A0A939TW25</accession>
<dbReference type="InterPro" id="IPR042150">
    <property type="entry name" value="MmRce1-like"/>
</dbReference>
<organism evidence="3 4">
    <name type="scientific">Microbacterium stercoris</name>
    <dbReference type="NCBI Taxonomy" id="2820289"/>
    <lineage>
        <taxon>Bacteria</taxon>
        <taxon>Bacillati</taxon>
        <taxon>Actinomycetota</taxon>
        <taxon>Actinomycetes</taxon>
        <taxon>Micrococcales</taxon>
        <taxon>Microbacteriaceae</taxon>
        <taxon>Microbacterium</taxon>
    </lineage>
</organism>
<evidence type="ECO:0000313" key="3">
    <source>
        <dbReference type="EMBL" id="MBO3662192.1"/>
    </source>
</evidence>
<sequence length="323" mass="33356">MSAATDTARETVRWKAVGVFVATAIGLAWIVASPLWLGDGVASPLLTPIASAMMFTPALAVLVVVLLMRVPRADRLRHLGIWPLRPAKRTVGVVVALLFGAPVVVFAVVLVSAALGFVRLDLVGFSGLAEALAPALEAAGVDPGTVPIQAIAISQIAAIPLGALINSLFAFGEEIGWRGWLLPALRPLGVWPALLLSGVIWGLWHAPVILLGYNFGRTDAVGLLLMVGGCVAWGVLFGWSRLRTGSVWPAVVGHGALNAAGGLVAVLAAAGETPDMALVGPLGVVSWVVLAAVVAILAACGQFRRDVLGSALTPRPERTLSTP</sequence>
<keyword evidence="1" id="KW-0812">Transmembrane</keyword>
<dbReference type="GO" id="GO:0008237">
    <property type="term" value="F:metallopeptidase activity"/>
    <property type="evidence" value="ECO:0007669"/>
    <property type="project" value="UniProtKB-KW"/>
</dbReference>
<keyword evidence="3" id="KW-0482">Metalloprotease</keyword>
<evidence type="ECO:0000256" key="1">
    <source>
        <dbReference type="SAM" id="Phobius"/>
    </source>
</evidence>
<dbReference type="AlphaFoldDB" id="A0A939TW25"/>
<dbReference type="Pfam" id="PF02517">
    <property type="entry name" value="Rce1-like"/>
    <property type="match status" value="1"/>
</dbReference>
<feature type="transmembrane region" description="Helical" evidence="1">
    <location>
        <begin position="91"/>
        <end position="118"/>
    </location>
</feature>
<feature type="transmembrane region" description="Helical" evidence="1">
    <location>
        <begin position="251"/>
        <end position="270"/>
    </location>
</feature>
<feature type="transmembrane region" description="Helical" evidence="1">
    <location>
        <begin position="150"/>
        <end position="172"/>
    </location>
</feature>
<dbReference type="Proteomes" id="UP000680132">
    <property type="component" value="Unassembled WGS sequence"/>
</dbReference>
<keyword evidence="3" id="KW-0378">Hydrolase</keyword>
<feature type="transmembrane region" description="Helical" evidence="1">
    <location>
        <begin position="221"/>
        <end position="239"/>
    </location>
</feature>
<feature type="domain" description="CAAX prenyl protease 2/Lysostaphin resistance protein A-like" evidence="2">
    <location>
        <begin position="162"/>
        <end position="259"/>
    </location>
</feature>